<evidence type="ECO:0000313" key="2">
    <source>
        <dbReference type="Proteomes" id="UP000593576"/>
    </source>
</evidence>
<dbReference type="OrthoDB" id="990022at2759"/>
<evidence type="ECO:0000313" key="1">
    <source>
        <dbReference type="EMBL" id="MBA0877510.1"/>
    </source>
</evidence>
<keyword evidence="2" id="KW-1185">Reference proteome</keyword>
<name>A0A7J9N2P0_GOSSC</name>
<protein>
    <submittedName>
        <fullName evidence="1">Uncharacterized protein</fullName>
    </submittedName>
</protein>
<dbReference type="AlphaFoldDB" id="A0A7J9N2P0"/>
<comment type="caution">
    <text evidence="1">The sequence shown here is derived from an EMBL/GenBank/DDBJ whole genome shotgun (WGS) entry which is preliminary data.</text>
</comment>
<accession>A0A7J9N2P0</accession>
<dbReference type="EMBL" id="JABFAF010268412">
    <property type="protein sequence ID" value="MBA0877510.1"/>
    <property type="molecule type" value="Genomic_DNA"/>
</dbReference>
<proteinExistence type="predicted"/>
<dbReference type="Proteomes" id="UP000593576">
    <property type="component" value="Unassembled WGS sequence"/>
</dbReference>
<gene>
    <name evidence="1" type="ORF">Goshw_002231</name>
</gene>
<organism evidence="1 2">
    <name type="scientific">Gossypium schwendimanii</name>
    <name type="common">Cotton</name>
    <dbReference type="NCBI Taxonomy" id="34291"/>
    <lineage>
        <taxon>Eukaryota</taxon>
        <taxon>Viridiplantae</taxon>
        <taxon>Streptophyta</taxon>
        <taxon>Embryophyta</taxon>
        <taxon>Tracheophyta</taxon>
        <taxon>Spermatophyta</taxon>
        <taxon>Magnoliopsida</taxon>
        <taxon>eudicotyledons</taxon>
        <taxon>Gunneridae</taxon>
        <taxon>Pentapetalae</taxon>
        <taxon>rosids</taxon>
        <taxon>malvids</taxon>
        <taxon>Malvales</taxon>
        <taxon>Malvaceae</taxon>
        <taxon>Malvoideae</taxon>
        <taxon>Gossypium</taxon>
    </lineage>
</organism>
<sequence length="59" mass="6660">MNALLQLISSTLVKVGFSVVHFGPYGEIETKEYMKEKSEMGRKLQTSSRSTLTVHIMRA</sequence>
<reference evidence="1 2" key="1">
    <citation type="journal article" date="2019" name="Genome Biol. Evol.">
        <title>Insights into the evolution of the New World diploid cottons (Gossypium, subgenus Houzingenia) based on genome sequencing.</title>
        <authorList>
            <person name="Grover C.E."/>
            <person name="Arick M.A. 2nd"/>
            <person name="Thrash A."/>
            <person name="Conover J.L."/>
            <person name="Sanders W.S."/>
            <person name="Peterson D.G."/>
            <person name="Frelichowski J.E."/>
            <person name="Scheffler J.A."/>
            <person name="Scheffler B.E."/>
            <person name="Wendel J.F."/>
        </authorList>
    </citation>
    <scope>NUCLEOTIDE SEQUENCE [LARGE SCALE GENOMIC DNA]</scope>
    <source>
        <strain evidence="1">1</strain>
        <tissue evidence="1">Leaf</tissue>
    </source>
</reference>